<dbReference type="RefSeq" id="WP_279963627.1">
    <property type="nucleotide sequence ID" value="NZ_JAOCFK010000049.1"/>
</dbReference>
<sequence length="873" mass="98194">MFALFSNLMSRRLEAAKHRKFGELIPVLAHYPDDGLFLLDPSSLGFMIVAQPLNGTNADMRNQLRSLFTYQYPEDTTMVISLVANRDMVYQHKAWEALRRGRMEPADQEFEDVLDDLAFDYLQTASSDGLRPGKSDLHARDFEVWYSVTMPIAGQIPTDEEVKEAIEIKDTVLQKLMSIGCAPYVADHETWLRRMQVMLNPGKNTAWAKGKTLFKPSVPLRHQVVQPGRSISIDDKGVTLSGSDIKDGNGYCDEERVVRVLNCYRRPDYASIGNMYGFFSDWNTGFSGINSDFMISLNVHFPNRKKAKSAFDAKKIVVSNQESAGVMKYSNRLRFQFDDLKAIENELEQENHAIVNSWVQVNLFLDKDGTQDSAVKAALSHLESRGFGYALDKDIALPLLLETLPLCHGYDPQIRTMLQRQEIFTTKYLECVAPIFGPWKGNSANPVIVGFSREGQFISIDPYKTNASFNIAIAARSGAGKSVWGGNLVKQILTTGAPGKAGSQDGGQVFIIDSGNSYQALASQFSSSQYIEFKDTDVFSIDPFSDLSGLLDEEDDELKEDGQPTVSLGGSLKLTMITNMVKLMAAPDGQIDNYQSSVMSRLLQEMCVNTPDDASVTLLASLCQEHEDQRIRDIAAQLHDFTIHGKYGKFFDRRLNPNVIRFNSRMIVCDLGALKAQPHLQTVVLMSVIQQAQDAMFQRDDGRRRAFILDEAWEYIGEDSASSNNSFFAEFIEAGWRRFRKTQAMGVCITQQVSDYYSSRTGKAIFANSPWVLTLAQESTVISRLKSDKLVDAPQFVFDLMESVRTDKGMFSEVLVQFDGVFQVMRLYVDDRSMVIHTTDPDEKKIIAKYTSQGMSLREAVVYATEDIKRLRR</sequence>
<dbReference type="InterPro" id="IPR027417">
    <property type="entry name" value="P-loop_NTPase"/>
</dbReference>
<dbReference type="Pfam" id="PF19044">
    <property type="entry name" value="P-loop_TraG"/>
    <property type="match status" value="1"/>
</dbReference>
<dbReference type="InterPro" id="IPR025955">
    <property type="entry name" value="TraC/Conjuga_ATPase"/>
</dbReference>
<evidence type="ECO:0000259" key="1">
    <source>
        <dbReference type="Pfam" id="PF19044"/>
    </source>
</evidence>
<dbReference type="PANTHER" id="PTHR38467:SF1">
    <property type="entry name" value="CONJUGATIVE TRANSFER: ASSEMBLY"/>
    <property type="match status" value="1"/>
</dbReference>
<accession>A0AA42UEH0</accession>
<reference evidence="2" key="1">
    <citation type="submission" date="2022-09" db="EMBL/GenBank/DDBJ databases">
        <title>Intensive care unit water sources are persistently colonized with multi-drug resistant bacteria and are the site of extensive horizontal gene transfer of antibiotic resistance genes.</title>
        <authorList>
            <person name="Diorio-Toth L."/>
        </authorList>
    </citation>
    <scope>NUCLEOTIDE SEQUENCE</scope>
    <source>
        <strain evidence="2">GD03710</strain>
    </source>
</reference>
<dbReference type="Gene3D" id="3.40.50.300">
    <property type="entry name" value="P-loop containing nucleotide triphosphate hydrolases"/>
    <property type="match status" value="1"/>
</dbReference>
<dbReference type="PANTHER" id="PTHR38467">
    <property type="match status" value="1"/>
</dbReference>
<dbReference type="SUPFAM" id="SSF52540">
    <property type="entry name" value="P-loop containing nucleoside triphosphate hydrolases"/>
    <property type="match status" value="1"/>
</dbReference>
<dbReference type="Gene3D" id="1.10.8.730">
    <property type="match status" value="1"/>
</dbReference>
<evidence type="ECO:0000313" key="2">
    <source>
        <dbReference type="EMBL" id="MDH1505873.1"/>
    </source>
</evidence>
<evidence type="ECO:0000313" key="3">
    <source>
        <dbReference type="Proteomes" id="UP001161704"/>
    </source>
</evidence>
<dbReference type="AlphaFoldDB" id="A0AA42UEH0"/>
<feature type="domain" description="TraG P-loop" evidence="1">
    <location>
        <begin position="469"/>
        <end position="865"/>
    </location>
</feature>
<name>A0AA42UEH0_AERCA</name>
<protein>
    <submittedName>
        <fullName evidence="2">TraC family protein</fullName>
    </submittedName>
</protein>
<organism evidence="2 3">
    <name type="scientific">Aeromonas caviae</name>
    <name type="common">Aeromonas punctata</name>
    <dbReference type="NCBI Taxonomy" id="648"/>
    <lineage>
        <taxon>Bacteria</taxon>
        <taxon>Pseudomonadati</taxon>
        <taxon>Pseudomonadota</taxon>
        <taxon>Gammaproteobacteria</taxon>
        <taxon>Aeromonadales</taxon>
        <taxon>Aeromonadaceae</taxon>
        <taxon>Aeromonas</taxon>
    </lineage>
</organism>
<dbReference type="Pfam" id="PF11130">
    <property type="entry name" value="TraC_F_IV"/>
    <property type="match status" value="1"/>
</dbReference>
<proteinExistence type="predicted"/>
<dbReference type="InterPro" id="IPR053155">
    <property type="entry name" value="F-pilin_assembly_TraC"/>
</dbReference>
<dbReference type="InterPro" id="IPR043964">
    <property type="entry name" value="P-loop_TraG"/>
</dbReference>
<gene>
    <name evidence="2" type="ORF">N5I20_12480</name>
</gene>
<dbReference type="Proteomes" id="UP001161704">
    <property type="component" value="Unassembled WGS sequence"/>
</dbReference>
<dbReference type="EMBL" id="JAOCIZ010000046">
    <property type="protein sequence ID" value="MDH1505873.1"/>
    <property type="molecule type" value="Genomic_DNA"/>
</dbReference>
<comment type="caution">
    <text evidence="2">The sequence shown here is derived from an EMBL/GenBank/DDBJ whole genome shotgun (WGS) entry which is preliminary data.</text>
</comment>